<feature type="compositionally biased region" description="Polar residues" evidence="1">
    <location>
        <begin position="33"/>
        <end position="44"/>
    </location>
</feature>
<feature type="region of interest" description="Disordered" evidence="1">
    <location>
        <begin position="25"/>
        <end position="73"/>
    </location>
</feature>
<keyword evidence="3" id="KW-1185">Reference proteome</keyword>
<comment type="caution">
    <text evidence="2">The sequence shown here is derived from an EMBL/GenBank/DDBJ whole genome shotgun (WGS) entry which is preliminary data.</text>
</comment>
<feature type="compositionally biased region" description="Low complexity" evidence="1">
    <location>
        <begin position="47"/>
        <end position="73"/>
    </location>
</feature>
<name>A0A8T0NQ67_PANVG</name>
<gene>
    <name evidence="2" type="ORF">PVAP13_9KG343964</name>
</gene>
<evidence type="ECO:0000256" key="1">
    <source>
        <dbReference type="SAM" id="MobiDB-lite"/>
    </source>
</evidence>
<organism evidence="2 3">
    <name type="scientific">Panicum virgatum</name>
    <name type="common">Blackwell switchgrass</name>
    <dbReference type="NCBI Taxonomy" id="38727"/>
    <lineage>
        <taxon>Eukaryota</taxon>
        <taxon>Viridiplantae</taxon>
        <taxon>Streptophyta</taxon>
        <taxon>Embryophyta</taxon>
        <taxon>Tracheophyta</taxon>
        <taxon>Spermatophyta</taxon>
        <taxon>Magnoliopsida</taxon>
        <taxon>Liliopsida</taxon>
        <taxon>Poales</taxon>
        <taxon>Poaceae</taxon>
        <taxon>PACMAD clade</taxon>
        <taxon>Panicoideae</taxon>
        <taxon>Panicodae</taxon>
        <taxon>Paniceae</taxon>
        <taxon>Panicinae</taxon>
        <taxon>Panicum</taxon>
        <taxon>Panicum sect. Hiantes</taxon>
    </lineage>
</organism>
<accession>A0A8T0NQ67</accession>
<reference evidence="2" key="1">
    <citation type="submission" date="2020-05" db="EMBL/GenBank/DDBJ databases">
        <title>WGS assembly of Panicum virgatum.</title>
        <authorList>
            <person name="Lovell J.T."/>
            <person name="Jenkins J."/>
            <person name="Shu S."/>
            <person name="Juenger T.E."/>
            <person name="Schmutz J."/>
        </authorList>
    </citation>
    <scope>NUCLEOTIDE SEQUENCE</scope>
    <source>
        <strain evidence="2">AP13</strain>
    </source>
</reference>
<dbReference type="AlphaFoldDB" id="A0A8T0NQ67"/>
<evidence type="ECO:0000313" key="2">
    <source>
        <dbReference type="EMBL" id="KAG2550399.1"/>
    </source>
</evidence>
<sequence>MFFGTSPSRASSREAVLTLSDVNNKSVPARESPSASVATGSSRRLMSYPSSATPRWSSSSSPAGAASTSTPAT</sequence>
<dbReference type="Proteomes" id="UP000823388">
    <property type="component" value="Chromosome 9K"/>
</dbReference>
<protein>
    <submittedName>
        <fullName evidence="2">Uncharacterized protein</fullName>
    </submittedName>
</protein>
<dbReference type="EMBL" id="CM029053">
    <property type="protein sequence ID" value="KAG2550399.1"/>
    <property type="molecule type" value="Genomic_DNA"/>
</dbReference>
<evidence type="ECO:0000313" key="3">
    <source>
        <dbReference type="Proteomes" id="UP000823388"/>
    </source>
</evidence>
<proteinExistence type="predicted"/>